<feature type="signal peptide" evidence="1">
    <location>
        <begin position="1"/>
        <end position="26"/>
    </location>
</feature>
<feature type="chain" id="PRO_5020992952" evidence="1">
    <location>
        <begin position="27"/>
        <end position="299"/>
    </location>
</feature>
<dbReference type="InterPro" id="IPR038765">
    <property type="entry name" value="Papain-like_cys_pep_sf"/>
</dbReference>
<evidence type="ECO:0000313" key="2">
    <source>
        <dbReference type="EMBL" id="TDQ66017.1"/>
    </source>
</evidence>
<reference evidence="2 3" key="1">
    <citation type="submission" date="2019-03" db="EMBL/GenBank/DDBJ databases">
        <title>Genomic Encyclopedia of Type Strains, Phase III (KMG-III): the genomes of soil and plant-associated and newly described type strains.</title>
        <authorList>
            <person name="Whitman W."/>
        </authorList>
    </citation>
    <scope>NUCLEOTIDE SEQUENCE [LARGE SCALE GENOMIC DNA]</scope>
    <source>
        <strain evidence="2 3">CGMCC 1.7002</strain>
    </source>
</reference>
<protein>
    <submittedName>
        <fullName evidence="2">Putative transglutaminase-like cysteine proteinase</fullName>
    </submittedName>
</protein>
<name>A0A4R6VTM9_9HYPH</name>
<dbReference type="Pfam" id="PF06035">
    <property type="entry name" value="Peptidase_C93"/>
    <property type="match status" value="1"/>
</dbReference>
<comment type="caution">
    <text evidence="2">The sequence shown here is derived from an EMBL/GenBank/DDBJ whole genome shotgun (WGS) entry which is preliminary data.</text>
</comment>
<sequence>MSKITIAIKTASCFIFLIISTFNLSAKTPEFADLNQVERRSFELLNRAAQNFMQDFITTAADRAKANDNHKLAQRVRMLVDQRKSTPVVRQEFDIPAYDVLNSVAVLAPNLPSNKSWQAISSSDFSALYGDGCNFASGACNTPFAKKMQNLLPALQRASSFQQLSQINRTVNKAITYRDDIKAFGKSDYWATPAELALRGAGDCEDFAIAKYWALRALGYDQSQLQLIVLKDTRRNLYHAVLAVHVGGNTFILDNLSNNIAEQSAFPNYMPIFSFVADVAYIHGRSKPNTAKVQLVASN</sequence>
<organism evidence="2 3">
    <name type="scientific">Maritalea mobilis</name>
    <dbReference type="NCBI Taxonomy" id="483324"/>
    <lineage>
        <taxon>Bacteria</taxon>
        <taxon>Pseudomonadati</taxon>
        <taxon>Pseudomonadota</taxon>
        <taxon>Alphaproteobacteria</taxon>
        <taxon>Hyphomicrobiales</taxon>
        <taxon>Devosiaceae</taxon>
        <taxon>Maritalea</taxon>
    </lineage>
</organism>
<keyword evidence="3" id="KW-1185">Reference proteome</keyword>
<keyword evidence="1" id="KW-0732">Signal</keyword>
<dbReference type="PANTHER" id="PTHR39327:SF1">
    <property type="entry name" value="BLR5470 PROTEIN"/>
    <property type="match status" value="1"/>
</dbReference>
<dbReference type="Proteomes" id="UP000295391">
    <property type="component" value="Unassembled WGS sequence"/>
</dbReference>
<evidence type="ECO:0000313" key="3">
    <source>
        <dbReference type="Proteomes" id="UP000295391"/>
    </source>
</evidence>
<proteinExistence type="predicted"/>
<dbReference type="SUPFAM" id="SSF54001">
    <property type="entry name" value="Cysteine proteinases"/>
    <property type="match status" value="1"/>
</dbReference>
<accession>A0A4R6VTM9</accession>
<evidence type="ECO:0000256" key="1">
    <source>
        <dbReference type="SAM" id="SignalP"/>
    </source>
</evidence>
<gene>
    <name evidence="2" type="ORF">ATL17_0002</name>
</gene>
<dbReference type="PANTHER" id="PTHR39327">
    <property type="match status" value="1"/>
</dbReference>
<dbReference type="InterPro" id="IPR010319">
    <property type="entry name" value="Transglutaminase-like_Cys_pept"/>
</dbReference>
<dbReference type="RefSeq" id="WP_166638821.1">
    <property type="nucleotide sequence ID" value="NZ_SNYR01000001.1"/>
</dbReference>
<dbReference type="Gene3D" id="3.10.620.30">
    <property type="match status" value="1"/>
</dbReference>
<dbReference type="AlphaFoldDB" id="A0A4R6VTM9"/>
<dbReference type="EMBL" id="SNYR01000001">
    <property type="protein sequence ID" value="TDQ66017.1"/>
    <property type="molecule type" value="Genomic_DNA"/>
</dbReference>